<dbReference type="AlphaFoldDB" id="A0A9X3S0D5"/>
<dbReference type="InterPro" id="IPR010667">
    <property type="entry name" value="Phage_T4_Gp19"/>
</dbReference>
<feature type="signal peptide" evidence="2">
    <location>
        <begin position="1"/>
        <end position="29"/>
    </location>
</feature>
<feature type="region of interest" description="Disordered" evidence="1">
    <location>
        <begin position="30"/>
        <end position="55"/>
    </location>
</feature>
<name>A0A9X3S0D5_9ACTN</name>
<dbReference type="GO" id="GO:0005198">
    <property type="term" value="F:structural molecule activity"/>
    <property type="evidence" value="ECO:0007669"/>
    <property type="project" value="InterPro"/>
</dbReference>
<proteinExistence type="predicted"/>
<dbReference type="RefSeq" id="WP_270038694.1">
    <property type="nucleotide sequence ID" value="NZ_JAPDOD010000003.1"/>
</dbReference>
<dbReference type="InterPro" id="IPR011747">
    <property type="entry name" value="CHP02241"/>
</dbReference>
<reference evidence="3" key="1">
    <citation type="submission" date="2022-10" db="EMBL/GenBank/DDBJ databases">
        <title>The WGS of Solirubrobacter ginsenosidimutans DSM 21036.</title>
        <authorList>
            <person name="Jiang Z."/>
        </authorList>
    </citation>
    <scope>NUCLEOTIDE SEQUENCE</scope>
    <source>
        <strain evidence="3">DSM 21036</strain>
    </source>
</reference>
<accession>A0A9X3S0D5</accession>
<organism evidence="3 4">
    <name type="scientific">Solirubrobacter ginsenosidimutans</name>
    <dbReference type="NCBI Taxonomy" id="490573"/>
    <lineage>
        <taxon>Bacteria</taxon>
        <taxon>Bacillati</taxon>
        <taxon>Actinomycetota</taxon>
        <taxon>Thermoleophilia</taxon>
        <taxon>Solirubrobacterales</taxon>
        <taxon>Solirubrobacteraceae</taxon>
        <taxon>Solirubrobacter</taxon>
    </lineage>
</organism>
<evidence type="ECO:0000256" key="2">
    <source>
        <dbReference type="SAM" id="SignalP"/>
    </source>
</evidence>
<comment type="caution">
    <text evidence="3">The sequence shown here is derived from an EMBL/GenBank/DDBJ whole genome shotgun (WGS) entry which is preliminary data.</text>
</comment>
<feature type="chain" id="PRO_5040775820" evidence="2">
    <location>
        <begin position="30"/>
        <end position="180"/>
    </location>
</feature>
<dbReference type="PANTHER" id="PTHR38009">
    <property type="entry name" value="CONSERVED HYPOTHETICAL PHAGE TAIL PROTEIN"/>
    <property type="match status" value="1"/>
</dbReference>
<keyword evidence="2" id="KW-0732">Signal</keyword>
<gene>
    <name evidence="3" type="ORF">OM076_06645</name>
</gene>
<feature type="compositionally biased region" description="Pro residues" evidence="1">
    <location>
        <begin position="40"/>
        <end position="52"/>
    </location>
</feature>
<evidence type="ECO:0000313" key="4">
    <source>
        <dbReference type="Proteomes" id="UP001149140"/>
    </source>
</evidence>
<evidence type="ECO:0000313" key="3">
    <source>
        <dbReference type="EMBL" id="MDA0159932.1"/>
    </source>
</evidence>
<evidence type="ECO:0000256" key="1">
    <source>
        <dbReference type="SAM" id="MobiDB-lite"/>
    </source>
</evidence>
<keyword evidence="4" id="KW-1185">Reference proteome</keyword>
<dbReference type="EMBL" id="JAPDOD010000003">
    <property type="protein sequence ID" value="MDA0159932.1"/>
    <property type="molecule type" value="Genomic_DNA"/>
</dbReference>
<dbReference type="PANTHER" id="PTHR38009:SF1">
    <property type="entry name" value="CONSERVED HYPOTHETICAL PHAGE TAIL PROTEIN"/>
    <property type="match status" value="1"/>
</dbReference>
<dbReference type="Proteomes" id="UP001149140">
    <property type="component" value="Unassembled WGS sequence"/>
</dbReference>
<dbReference type="Pfam" id="PF06841">
    <property type="entry name" value="Phage_T4_gp19"/>
    <property type="match status" value="1"/>
</dbReference>
<sequence length="180" mass="18607">MHVPRGSLRALGAAVAAGALLAAASTAHADVPPQRSAGVPGPPTLNPQPEPPGVLRDARAATRFSLTIDGVEIASFSELAGISPGDPAARNPRTVALKRGKNNAMEILAWPQSVVEGQPAAARKSCTLVMYAADGTPVARYHLESAWPAKIEIGGLKAGASEILYETVTVAFDDIQRLDA</sequence>
<protein>
    <submittedName>
        <fullName evidence="3">Phage tail protein</fullName>
    </submittedName>
</protein>